<feature type="domain" description="Orc1-like AAA ATPase" evidence="7">
    <location>
        <begin position="434"/>
        <end position="589"/>
    </location>
</feature>
<accession>A0A0F7SSM2</accession>
<evidence type="ECO:0000313" key="9">
    <source>
        <dbReference type="EMBL" id="CED84461.1"/>
    </source>
</evidence>
<feature type="compositionally biased region" description="Pro residues" evidence="6">
    <location>
        <begin position="94"/>
        <end position="104"/>
    </location>
</feature>
<feature type="compositionally biased region" description="Low complexity" evidence="6">
    <location>
        <begin position="27"/>
        <end position="38"/>
    </location>
</feature>
<dbReference type="EMBL" id="LN483166">
    <property type="protein sequence ID" value="CED84461.1"/>
    <property type="molecule type" value="Genomic_DNA"/>
</dbReference>
<dbReference type="GO" id="GO:0005664">
    <property type="term" value="C:nuclear origin of replication recognition complex"/>
    <property type="evidence" value="ECO:0007669"/>
    <property type="project" value="TreeGrafter"/>
</dbReference>
<feature type="compositionally biased region" description="Acidic residues" evidence="6">
    <location>
        <begin position="299"/>
        <end position="308"/>
    </location>
</feature>
<protein>
    <submittedName>
        <fullName evidence="9">Origin recognition complex, subunit 4</fullName>
    </submittedName>
</protein>
<dbReference type="PANTHER" id="PTHR12087:SF0">
    <property type="entry name" value="ORIGIN RECOGNITION COMPLEX SUBUNIT 4"/>
    <property type="match status" value="1"/>
</dbReference>
<evidence type="ECO:0000256" key="6">
    <source>
        <dbReference type="SAM" id="MobiDB-lite"/>
    </source>
</evidence>
<evidence type="ECO:0000256" key="4">
    <source>
        <dbReference type="ARBA" id="ARBA00023125"/>
    </source>
</evidence>
<dbReference type="SUPFAM" id="SSF52540">
    <property type="entry name" value="P-loop containing nucleoside triphosphate hydrolases"/>
    <property type="match status" value="1"/>
</dbReference>
<feature type="region of interest" description="Disordered" evidence="6">
    <location>
        <begin position="208"/>
        <end position="249"/>
    </location>
</feature>
<dbReference type="GO" id="GO:0006270">
    <property type="term" value="P:DNA replication initiation"/>
    <property type="evidence" value="ECO:0007669"/>
    <property type="project" value="TreeGrafter"/>
</dbReference>
<sequence length="888" mass="97893">MSPPSPAPSDESMIDVQPGSDSSMTLRSGRIGSTTSSSPLAIKRPNRSSPAGRTSSRVRVGDESKQGSSDSQNRSNKKSRMTVDRKRSISPSSSPSPSPLPSPSRLPSTTKLKRSRPGAEDGSEHSAGPKKEMKKDSALAKPKPGWFMQEIEDDEQDAAASSPKAYNSNLDDMWSQILPNPFFEDDEVLKKKMLRNGKHVRKEAAAARWGEVDEEADARERNKEEFEKRTGIGLSSRTAIDPTGESRDAMMNLENDARKGTARWTTLGEDGEDRTVSPVQSLVYPDHEVQPNGHHSAQEEFDPDDDVDPMAILPSSTKKRKRLDKDEDNLTESNSECLERELMVDNPSNPTLVPTAAAAPQIQVNLNIQSAAWTLPAPTFTLDPSIRRHVLETKTLVIDHLMGRVPPLVPRPTLAGAEQVNGQDALVEESLVNLVELLRGTVERGEGNSCLIQGIKGSGKTTILNQAIEKINELSEANPEEIPAPMVIRLSALMLKDDRSAIREIGRQVGINDLGDDFETEEELEDNEQDSAVVPPTTLPSHLLAILTAPSKKSIIIVLEEFDIFAGFGRGGRQMLLYCLLDVVQSVRPRLGALSGRGLIVIGVTSRIDALHLLEKRVKSRFSHRIIRVNSILHGDRSADQESATSAVDQEITGNMGPRWKSLLSKALVPWYLEEELGSDDASLWRRTWRESIDSLLENPQIQNGLQRLNWISTDIRMMLKVLIRPMGELTPDAPFLTPGRIQLSFVDQAEGAGWGHGTRRLRGLSLPCLAILASIKDLGERGILDFNFEHVFFTYGEFAKNRLIGSAIPRHGRQLMKDAFTSLVETSIIYPCSTSVLAGAQSFSTSVSDFAKHRCAIEPTEIVEFFRGEGGKGVMTQLSRWGKKWDI</sequence>
<keyword evidence="4" id="KW-0238">DNA-binding</keyword>
<dbReference type="Pfam" id="PF13191">
    <property type="entry name" value="AAA_16"/>
    <property type="match status" value="1"/>
</dbReference>
<evidence type="ECO:0000256" key="5">
    <source>
        <dbReference type="ARBA" id="ARBA00023242"/>
    </source>
</evidence>
<keyword evidence="3" id="KW-0235">DNA replication</keyword>
<dbReference type="PANTHER" id="PTHR12087">
    <property type="entry name" value="ORIGIN RECOGNITION COMPLEX SUBUNIT 4"/>
    <property type="match status" value="1"/>
</dbReference>
<name>A0A0F7SSM2_PHARH</name>
<evidence type="ECO:0000259" key="8">
    <source>
        <dbReference type="Pfam" id="PF14629"/>
    </source>
</evidence>
<proteinExistence type="inferred from homology"/>
<dbReference type="GO" id="GO:0003688">
    <property type="term" value="F:DNA replication origin binding"/>
    <property type="evidence" value="ECO:0007669"/>
    <property type="project" value="TreeGrafter"/>
</dbReference>
<dbReference type="AlphaFoldDB" id="A0A0F7SSM2"/>
<feature type="region of interest" description="Disordered" evidence="6">
    <location>
        <begin position="286"/>
        <end position="333"/>
    </location>
</feature>
<dbReference type="Gene3D" id="3.40.50.300">
    <property type="entry name" value="P-loop containing nucleotide triphosphate hydrolases"/>
    <property type="match status" value="1"/>
</dbReference>
<feature type="compositionally biased region" description="Basic and acidic residues" evidence="6">
    <location>
        <begin position="218"/>
        <end position="230"/>
    </location>
</feature>
<keyword evidence="5" id="KW-0539">Nucleus</keyword>
<comment type="similarity">
    <text evidence="2">Belongs to the ORC4 family.</text>
</comment>
<feature type="domain" description="Origin recognition complex subunit 4 C-terminal" evidence="8">
    <location>
        <begin position="681"/>
        <end position="866"/>
    </location>
</feature>
<organism evidence="9">
    <name type="scientific">Phaffia rhodozyma</name>
    <name type="common">Yeast</name>
    <name type="synonym">Xanthophyllomyces dendrorhous</name>
    <dbReference type="NCBI Taxonomy" id="264483"/>
    <lineage>
        <taxon>Eukaryota</taxon>
        <taxon>Fungi</taxon>
        <taxon>Dikarya</taxon>
        <taxon>Basidiomycota</taxon>
        <taxon>Agaricomycotina</taxon>
        <taxon>Tremellomycetes</taxon>
        <taxon>Cystofilobasidiales</taxon>
        <taxon>Mrakiaceae</taxon>
        <taxon>Phaffia</taxon>
    </lineage>
</organism>
<feature type="region of interest" description="Disordered" evidence="6">
    <location>
        <begin position="1"/>
        <end position="167"/>
    </location>
</feature>
<dbReference type="InterPro" id="IPR027417">
    <property type="entry name" value="P-loop_NTPase"/>
</dbReference>
<evidence type="ECO:0000256" key="1">
    <source>
        <dbReference type="ARBA" id="ARBA00004123"/>
    </source>
</evidence>
<evidence type="ECO:0000259" key="7">
    <source>
        <dbReference type="Pfam" id="PF13191"/>
    </source>
</evidence>
<feature type="compositionally biased region" description="Polar residues" evidence="6">
    <location>
        <begin position="47"/>
        <end position="57"/>
    </location>
</feature>
<feature type="compositionally biased region" description="Basic and acidic residues" evidence="6">
    <location>
        <begin position="117"/>
        <end position="138"/>
    </location>
</feature>
<dbReference type="InterPro" id="IPR041664">
    <property type="entry name" value="AAA_16"/>
</dbReference>
<dbReference type="InterPro" id="IPR032705">
    <property type="entry name" value="ORC4_C"/>
</dbReference>
<comment type="subcellular location">
    <subcellularLocation>
        <location evidence="1">Nucleus</location>
    </subcellularLocation>
</comment>
<evidence type="ECO:0000256" key="2">
    <source>
        <dbReference type="ARBA" id="ARBA00005334"/>
    </source>
</evidence>
<dbReference type="InterPro" id="IPR016527">
    <property type="entry name" value="ORC4"/>
</dbReference>
<dbReference type="Pfam" id="PF14629">
    <property type="entry name" value="ORC4_C"/>
    <property type="match status" value="1"/>
</dbReference>
<evidence type="ECO:0000256" key="3">
    <source>
        <dbReference type="ARBA" id="ARBA00022705"/>
    </source>
</evidence>
<reference evidence="9" key="1">
    <citation type="submission" date="2014-08" db="EMBL/GenBank/DDBJ databases">
        <authorList>
            <person name="Sharma Rahul"/>
            <person name="Thines Marco"/>
        </authorList>
    </citation>
    <scope>NUCLEOTIDE SEQUENCE</scope>
</reference>